<keyword evidence="1" id="KW-0812">Transmembrane</keyword>
<evidence type="ECO:0000313" key="2">
    <source>
        <dbReference type="EnsemblMetazoa" id="GBRI036077-PA"/>
    </source>
</evidence>
<feature type="transmembrane region" description="Helical" evidence="1">
    <location>
        <begin position="59"/>
        <end position="83"/>
    </location>
</feature>
<dbReference type="AlphaFoldDB" id="A0A1A9WXG9"/>
<dbReference type="Proteomes" id="UP000091820">
    <property type="component" value="Unassembled WGS sequence"/>
</dbReference>
<dbReference type="VEuPathDB" id="VectorBase:GBRI036077"/>
<name>A0A1A9WXG9_9MUSC</name>
<keyword evidence="1" id="KW-0472">Membrane</keyword>
<keyword evidence="1" id="KW-1133">Transmembrane helix</keyword>
<evidence type="ECO:0000313" key="3">
    <source>
        <dbReference type="Proteomes" id="UP000091820"/>
    </source>
</evidence>
<keyword evidence="3" id="KW-1185">Reference proteome</keyword>
<accession>A0A1A9WXG9</accession>
<reference evidence="2" key="2">
    <citation type="submission" date="2020-05" db="UniProtKB">
        <authorList>
            <consortium name="EnsemblMetazoa"/>
        </authorList>
    </citation>
    <scope>IDENTIFICATION</scope>
    <source>
        <strain evidence="2">IAEA</strain>
    </source>
</reference>
<dbReference type="EnsemblMetazoa" id="GBRI036077-RA">
    <property type="protein sequence ID" value="GBRI036077-PA"/>
    <property type="gene ID" value="GBRI036077"/>
</dbReference>
<reference evidence="3" key="1">
    <citation type="submission" date="2014-03" db="EMBL/GenBank/DDBJ databases">
        <authorList>
            <person name="Aksoy S."/>
            <person name="Warren W."/>
            <person name="Wilson R.K."/>
        </authorList>
    </citation>
    <scope>NUCLEOTIDE SEQUENCE [LARGE SCALE GENOMIC DNA]</scope>
    <source>
        <strain evidence="3">IAEA</strain>
    </source>
</reference>
<sequence>MRSMHACARVKEIFNSKQSDQSVCTDKQTITRQSLEATAFVNSFNGKVKSLTKVISQRFMISSGASVASIILSSFPIRVYILLTYSNNMYYYNDQNIIQIVTH</sequence>
<proteinExistence type="predicted"/>
<evidence type="ECO:0000256" key="1">
    <source>
        <dbReference type="SAM" id="Phobius"/>
    </source>
</evidence>
<protein>
    <submittedName>
        <fullName evidence="2">Uncharacterized protein</fullName>
    </submittedName>
</protein>
<organism evidence="2 3">
    <name type="scientific">Glossina brevipalpis</name>
    <dbReference type="NCBI Taxonomy" id="37001"/>
    <lineage>
        <taxon>Eukaryota</taxon>
        <taxon>Metazoa</taxon>
        <taxon>Ecdysozoa</taxon>
        <taxon>Arthropoda</taxon>
        <taxon>Hexapoda</taxon>
        <taxon>Insecta</taxon>
        <taxon>Pterygota</taxon>
        <taxon>Neoptera</taxon>
        <taxon>Endopterygota</taxon>
        <taxon>Diptera</taxon>
        <taxon>Brachycera</taxon>
        <taxon>Muscomorpha</taxon>
        <taxon>Hippoboscoidea</taxon>
        <taxon>Glossinidae</taxon>
        <taxon>Glossina</taxon>
    </lineage>
</organism>